<dbReference type="PROSITE" id="PS51186">
    <property type="entry name" value="GNAT"/>
    <property type="match status" value="1"/>
</dbReference>
<dbReference type="Pfam" id="PF00583">
    <property type="entry name" value="Acetyltransf_1"/>
    <property type="match status" value="1"/>
</dbReference>
<evidence type="ECO:0000256" key="2">
    <source>
        <dbReference type="ARBA" id="ARBA00023315"/>
    </source>
</evidence>
<organism evidence="4 5">
    <name type="scientific">Crenobacter oryzisoli</name>
    <dbReference type="NCBI Taxonomy" id="3056844"/>
    <lineage>
        <taxon>Bacteria</taxon>
        <taxon>Pseudomonadati</taxon>
        <taxon>Pseudomonadota</taxon>
        <taxon>Betaproteobacteria</taxon>
        <taxon>Neisseriales</taxon>
        <taxon>Neisseriaceae</taxon>
        <taxon>Crenobacter</taxon>
    </lineage>
</organism>
<evidence type="ECO:0000313" key="5">
    <source>
        <dbReference type="Proteomes" id="UP001168540"/>
    </source>
</evidence>
<name>A0ABT7XKU5_9NEIS</name>
<keyword evidence="5" id="KW-1185">Reference proteome</keyword>
<keyword evidence="2" id="KW-0012">Acyltransferase</keyword>
<dbReference type="Proteomes" id="UP001168540">
    <property type="component" value="Unassembled WGS sequence"/>
</dbReference>
<feature type="domain" description="N-acetyltransferase" evidence="3">
    <location>
        <begin position="3"/>
        <end position="158"/>
    </location>
</feature>
<keyword evidence="1" id="KW-0808">Transferase</keyword>
<evidence type="ECO:0000256" key="1">
    <source>
        <dbReference type="ARBA" id="ARBA00022679"/>
    </source>
</evidence>
<proteinExistence type="predicted"/>
<comment type="caution">
    <text evidence="4">The sequence shown here is derived from an EMBL/GenBank/DDBJ whole genome shotgun (WGS) entry which is preliminary data.</text>
</comment>
<dbReference type="InterPro" id="IPR050832">
    <property type="entry name" value="Bact_Acetyltransf"/>
</dbReference>
<dbReference type="SUPFAM" id="SSF55729">
    <property type="entry name" value="Acyl-CoA N-acyltransferases (Nat)"/>
    <property type="match status" value="1"/>
</dbReference>
<sequence>MSVAIRELDKANPADQVLLVQLVDAYARDPMGGGEGLSADAHARLGAAFAAHPSTFALIAEQDGEPLGIALCVLGFSSFAAAPTVNLHDVAVLPAARGQGVGRQLMDAVAAAARERGACKVTLEVRPDNQVGRGLYESLGYRLSALGGQAYLMMEKKL</sequence>
<dbReference type="Gene3D" id="3.40.630.30">
    <property type="match status" value="1"/>
</dbReference>
<protein>
    <submittedName>
        <fullName evidence="4">GNAT family N-acetyltransferase</fullName>
    </submittedName>
</protein>
<gene>
    <name evidence="4" type="ORF">QU481_05740</name>
</gene>
<reference evidence="4" key="1">
    <citation type="submission" date="2023-06" db="EMBL/GenBank/DDBJ databases">
        <authorList>
            <person name="Zhang S."/>
        </authorList>
    </citation>
    <scope>NUCLEOTIDE SEQUENCE</scope>
    <source>
        <strain evidence="4">SG2303</strain>
    </source>
</reference>
<dbReference type="CDD" id="cd04301">
    <property type="entry name" value="NAT_SF"/>
    <property type="match status" value="1"/>
</dbReference>
<dbReference type="PANTHER" id="PTHR43877">
    <property type="entry name" value="AMINOALKYLPHOSPHONATE N-ACETYLTRANSFERASE-RELATED-RELATED"/>
    <property type="match status" value="1"/>
</dbReference>
<evidence type="ECO:0000313" key="4">
    <source>
        <dbReference type="EMBL" id="MDN0074395.1"/>
    </source>
</evidence>
<dbReference type="InterPro" id="IPR000182">
    <property type="entry name" value="GNAT_dom"/>
</dbReference>
<dbReference type="InterPro" id="IPR016181">
    <property type="entry name" value="Acyl_CoA_acyltransferase"/>
</dbReference>
<dbReference type="EMBL" id="JAUEDK010000007">
    <property type="protein sequence ID" value="MDN0074395.1"/>
    <property type="molecule type" value="Genomic_DNA"/>
</dbReference>
<evidence type="ECO:0000259" key="3">
    <source>
        <dbReference type="PROSITE" id="PS51186"/>
    </source>
</evidence>
<accession>A0ABT7XKU5</accession>
<dbReference type="RefSeq" id="WP_289828963.1">
    <property type="nucleotide sequence ID" value="NZ_JAUEDK010000007.1"/>
</dbReference>